<evidence type="ECO:0000313" key="2">
    <source>
        <dbReference type="EMBL" id="KAJ7354947.1"/>
    </source>
</evidence>
<organism evidence="2 3">
    <name type="scientific">Desmophyllum pertusum</name>
    <dbReference type="NCBI Taxonomy" id="174260"/>
    <lineage>
        <taxon>Eukaryota</taxon>
        <taxon>Metazoa</taxon>
        <taxon>Cnidaria</taxon>
        <taxon>Anthozoa</taxon>
        <taxon>Hexacorallia</taxon>
        <taxon>Scleractinia</taxon>
        <taxon>Caryophylliina</taxon>
        <taxon>Caryophylliidae</taxon>
        <taxon>Desmophyllum</taxon>
    </lineage>
</organism>
<dbReference type="Proteomes" id="UP001163046">
    <property type="component" value="Unassembled WGS sequence"/>
</dbReference>
<feature type="compositionally biased region" description="Low complexity" evidence="1">
    <location>
        <begin position="194"/>
        <end position="210"/>
    </location>
</feature>
<evidence type="ECO:0000256" key="1">
    <source>
        <dbReference type="SAM" id="MobiDB-lite"/>
    </source>
</evidence>
<accession>A0A9W9YKA1</accession>
<dbReference type="EMBL" id="MU827330">
    <property type="protein sequence ID" value="KAJ7354947.1"/>
    <property type="molecule type" value="Genomic_DNA"/>
</dbReference>
<feature type="region of interest" description="Disordered" evidence="1">
    <location>
        <begin position="189"/>
        <end position="210"/>
    </location>
</feature>
<gene>
    <name evidence="2" type="ORF">OS493_029056</name>
</gene>
<proteinExistence type="predicted"/>
<name>A0A9W9YKA1_9CNID</name>
<protein>
    <submittedName>
        <fullName evidence="2">Uncharacterized protein</fullName>
    </submittedName>
</protein>
<dbReference type="OrthoDB" id="5985771at2759"/>
<dbReference type="AlphaFoldDB" id="A0A9W9YKA1"/>
<evidence type="ECO:0000313" key="3">
    <source>
        <dbReference type="Proteomes" id="UP001163046"/>
    </source>
</evidence>
<keyword evidence="3" id="KW-1185">Reference proteome</keyword>
<reference evidence="2" key="1">
    <citation type="submission" date="2023-01" db="EMBL/GenBank/DDBJ databases">
        <title>Genome assembly of the deep-sea coral Lophelia pertusa.</title>
        <authorList>
            <person name="Herrera S."/>
            <person name="Cordes E."/>
        </authorList>
    </citation>
    <scope>NUCLEOTIDE SEQUENCE</scope>
    <source>
        <strain evidence="2">USNM1676648</strain>
        <tissue evidence="2">Polyp</tissue>
    </source>
</reference>
<comment type="caution">
    <text evidence="2">The sequence shown here is derived from an EMBL/GenBank/DDBJ whole genome shotgun (WGS) entry which is preliminary data.</text>
</comment>
<sequence length="349" mass="37399">MEAVQDNVEALWNEYIKFPITEVEMQIVGSHIRVPALPDSAVDYISVDISNKTSRVQAVINVWQQGWRRTIPGEDSHNLFIPNASNRRLPGATNISDTVDIPELAKDDLMPDTRRHQCELILIGSAFIYYRNAAGFSTWSCFINQLSQEALAQAFSLALSQTLLHILTTLQGNALVAIPAATTGGGLQLPANLSSASQTPPAPPSTAGTAPLPMSLAAGNLVVPPFISSYCTLGNPIPSSQPAPSLFGPRSASSFSSPASSFLPPHATPLPSGSLNAPSVVPWASPPLGKAFVVGPGYSPIPEKLVTKIRTGQFVELADLLAENLKAQALEPQTRPIRLNRDFHLDLTW</sequence>